<dbReference type="HOGENOM" id="CLU_385496_0_0_1"/>
<evidence type="ECO:0000313" key="3">
    <source>
        <dbReference type="Proteomes" id="UP000027456"/>
    </source>
</evidence>
<comment type="caution">
    <text evidence="2">The sequence shown here is derived from an EMBL/GenBank/DDBJ whole genome shotgun (WGS) entry which is preliminary data.</text>
</comment>
<sequence>MPRKDCFDEVAIIELRKAHLIGTFTVFLSQTQNHPDQRALDQAWVDVLVEKIGTPGVLNRAAYPISVILEDSTWEEDLTDLLDKSGIHSTPDLPNGVKVLVFAGQHRVAMLAQLGLGSPDQLWWHANVYKRSLETEHPAEFLTMMHETNSPQVVKTSSDVDLFRAVVKLKGLLKAGTITEKAFVQNRTMLLSGSEERTRRAICNLTRNESLMDAISKAVTRVHIANVFSPGSWMRLTTGRLYMVATGLVKEMTKQVDQLTQGMSEVPGEVMLRPQSCLVSKIANHPSTGKKSGHAWDVLPGGRQAALKRACRRPSDFVTPLNPKKEDPWSLPDVVLLPSCFGSRMVEDELKQMQKVTNHILRMVATNEQFELYNKGNPDTLEDATDHPEGMLAKFLQERHSNDPNLHRYEHKRVWVNRARLDEDLGKQNIPGVESAGEEDYQRLVDKSKVWWDIMRLFKVSRLRSHFRISVSKEFGSSGNVDTTGALDQETTVETSVGQRSKRATDTHIDGRHKRARTSASQSSRTSGPSVGEGAGESTAEQSPIAGTPDRMSTTGDQTPTAGNTGVPPRSPGPSNNHQELGVEEEDLYQSDEADLDVPVEARRGGDRRLAKVLEHVSGAAEHMTRSESRVVIELLDQILESRRHGSMLHLVKGLVSKEDINEDRET</sequence>
<feature type="compositionally biased region" description="Polar residues" evidence="1">
    <location>
        <begin position="489"/>
        <end position="499"/>
    </location>
</feature>
<dbReference type="Proteomes" id="UP000027456">
    <property type="component" value="Unassembled WGS sequence"/>
</dbReference>
<gene>
    <name evidence="2" type="ORF">V565_170740</name>
</gene>
<feature type="compositionally biased region" description="Low complexity" evidence="1">
    <location>
        <begin position="518"/>
        <end position="527"/>
    </location>
</feature>
<feature type="compositionally biased region" description="Polar residues" evidence="1">
    <location>
        <begin position="551"/>
        <end position="564"/>
    </location>
</feature>
<protein>
    <submittedName>
        <fullName evidence="2">Uncharacterized protein</fullName>
    </submittedName>
</protein>
<evidence type="ECO:0000256" key="1">
    <source>
        <dbReference type="SAM" id="MobiDB-lite"/>
    </source>
</evidence>
<name>A0A074SAH9_9AGAM</name>
<reference evidence="2 3" key="1">
    <citation type="submission" date="2013-12" db="EMBL/GenBank/DDBJ databases">
        <authorList>
            <person name="Cubeta M."/>
            <person name="Pakala S."/>
            <person name="Fedorova N."/>
            <person name="Thomas E."/>
            <person name="Dean R."/>
            <person name="Jabaji S."/>
            <person name="Neate S."/>
            <person name="Toda T."/>
            <person name="Tavantzis S."/>
            <person name="Vilgalys R."/>
            <person name="Bharathan N."/>
            <person name="Pakala S."/>
            <person name="Losada L.S."/>
            <person name="Zafar N."/>
            <person name="Nierman W."/>
        </authorList>
    </citation>
    <scope>NUCLEOTIDE SEQUENCE [LARGE SCALE GENOMIC DNA]</scope>
    <source>
        <strain evidence="2 3">123E</strain>
    </source>
</reference>
<accession>A0A074SAH9</accession>
<keyword evidence="3" id="KW-1185">Reference proteome</keyword>
<organism evidence="2 3">
    <name type="scientific">Rhizoctonia solani 123E</name>
    <dbReference type="NCBI Taxonomy" id="1423351"/>
    <lineage>
        <taxon>Eukaryota</taxon>
        <taxon>Fungi</taxon>
        <taxon>Dikarya</taxon>
        <taxon>Basidiomycota</taxon>
        <taxon>Agaricomycotina</taxon>
        <taxon>Agaricomycetes</taxon>
        <taxon>Cantharellales</taxon>
        <taxon>Ceratobasidiaceae</taxon>
        <taxon>Rhizoctonia</taxon>
    </lineage>
</organism>
<proteinExistence type="predicted"/>
<dbReference type="AlphaFoldDB" id="A0A074SAH9"/>
<evidence type="ECO:0000313" key="2">
    <source>
        <dbReference type="EMBL" id="KEP47032.1"/>
    </source>
</evidence>
<dbReference type="OrthoDB" id="3258844at2759"/>
<dbReference type="EMBL" id="AZST01000861">
    <property type="protein sequence ID" value="KEP47032.1"/>
    <property type="molecule type" value="Genomic_DNA"/>
</dbReference>
<feature type="non-terminal residue" evidence="2">
    <location>
        <position position="667"/>
    </location>
</feature>
<feature type="region of interest" description="Disordered" evidence="1">
    <location>
        <begin position="475"/>
        <end position="579"/>
    </location>
</feature>